<organism evidence="2 3">
    <name type="scientific">Fibrella aestuarina BUZ 2</name>
    <dbReference type="NCBI Taxonomy" id="1166018"/>
    <lineage>
        <taxon>Bacteria</taxon>
        <taxon>Pseudomonadati</taxon>
        <taxon>Bacteroidota</taxon>
        <taxon>Cytophagia</taxon>
        <taxon>Cytophagales</taxon>
        <taxon>Spirosomataceae</taxon>
        <taxon>Fibrella</taxon>
    </lineage>
</organism>
<dbReference type="Proteomes" id="UP000011058">
    <property type="component" value="Chromosome"/>
</dbReference>
<dbReference type="NCBIfam" id="TIGR04183">
    <property type="entry name" value="Por_Secre_tail"/>
    <property type="match status" value="1"/>
</dbReference>
<evidence type="ECO:0000256" key="1">
    <source>
        <dbReference type="SAM" id="SignalP"/>
    </source>
</evidence>
<protein>
    <recommendedName>
        <fullName evidence="4">Secretion system C-terminal sorting domain-containing protein</fullName>
    </recommendedName>
</protein>
<feature type="chain" id="PRO_5003631084" description="Secretion system C-terminal sorting domain-containing protein" evidence="1">
    <location>
        <begin position="21"/>
        <end position="1424"/>
    </location>
</feature>
<evidence type="ECO:0000313" key="2">
    <source>
        <dbReference type="EMBL" id="CCG99774.1"/>
    </source>
</evidence>
<feature type="signal peptide" evidence="1">
    <location>
        <begin position="1"/>
        <end position="20"/>
    </location>
</feature>
<accession>I0K6M1</accession>
<keyword evidence="1" id="KW-0732">Signal</keyword>
<reference evidence="2 3" key="1">
    <citation type="journal article" date="2012" name="J. Bacteriol.">
        <title>Genome Sequence of Fibrella aestuarina BUZ 2T, a Filamentous Marine Bacterium.</title>
        <authorList>
            <person name="Filippini M."/>
            <person name="Qi W."/>
            <person name="Blom J."/>
            <person name="Goesmann A."/>
            <person name="Smits T.H."/>
            <person name="Bagheri H.C."/>
        </authorList>
    </citation>
    <scope>NUCLEOTIDE SEQUENCE [LARGE SCALE GENOMIC DNA]</scope>
    <source>
        <strain evidence="3">BUZ 2T</strain>
    </source>
</reference>
<dbReference type="InterPro" id="IPR026444">
    <property type="entry name" value="Secre_tail"/>
</dbReference>
<dbReference type="HOGENOM" id="CLU_004793_0_0_10"/>
<name>I0K6M1_9BACT</name>
<dbReference type="eggNOG" id="COG2911">
    <property type="taxonomic scope" value="Bacteria"/>
</dbReference>
<dbReference type="PROSITE" id="PS51257">
    <property type="entry name" value="PROKAR_LIPOPROTEIN"/>
    <property type="match status" value="1"/>
</dbReference>
<dbReference type="PATRIC" id="fig|1166018.3.peg.3501"/>
<keyword evidence="3" id="KW-1185">Reference proteome</keyword>
<dbReference type="EMBL" id="HE796683">
    <property type="protein sequence ID" value="CCG99774.1"/>
    <property type="molecule type" value="Genomic_DNA"/>
</dbReference>
<sequence length="1424" mass="151823">MLIRYTVAFLCLLASCLANAQTISLVGHSPTDICLNGAMSASFVTTGTFGEGNQFVVQWSTDGNTFVSLPNTFSASPASFTVPATPSLSGFYTYRVASTKPAVVSAQPTYTLRVLDKPSARLRGHNAGDFPINPYTPVRLSIEPTGRGPYVFTLTDSTKFSYSEEYSTEALTVYPKQSTTYTLASVRNACGYGQVSGSASIKVNPVDFVLINRTSTDGTVARVCIGGTTPIYFSTTGPLPPNTRFSAQLIDPQNGNQAVAIPVSGTTSPLLLEVPASYPYSNSNPVHLLRIFSAEAGLAATQPILMTTPPRLSITATPNVVLPDGEVTLVVSASHSANQRWLLSDGSVVTQFAYNNNTVSQTALRVRPTASTSYSFVAPLQGECLSDVSYASRTAPVTVLPGIRLTGLSKTDVCAGEPLTIYYSAPAGFTMPSRVQVNLQSNLVGATVTRPGEITLTVPPSASRVSQIQVVDLARQPLSANTPMALTIKEIPRFVFGTPRITLSQPGNLELWGQLYAGGQTELTLSSGHVVHLTGGYVLGDNQGTYTRLPAIYLTQSQTFSVIAARNECGVQQELNSSFTEAIVERPTTVTGIAIRASRQEQSETPLVCPGAEFTLNVTLSGTFEPSNQFRLELINSSVNGQYVSRTESVSLTGASVRFRLPTEQASYKVRLVSTNPITQSNELSLPYLFTPPSAKVVLKLPAASSLYTQDATSLTVASGELVQVQYRFEGTSPFSYTLADGQQGQTSSNLLELPVRVTQPARFQVTRLSTGCLSSTPIDSATVRIEATQLRMGSIQGASVCAALPQQLPFIWLGQVPTAAAYQVEVSTDRGASYQAIPTTGTTSPVTYTMPTSLAGYDRQIRLVAKLTDQSMYFSLPQTITLDAPPSVTLSADGRTTLYPQDLSSSVTLKTTANPVTTPISVLSDGRMISGTGLIYVSKPGEYSLINTSNRCGYGQTFGMVRITSGPSLTRLEAEKPFICETETARVRYEAQGDFNSGNIFRVYLVERSFNRRTLLVETATPTGVLAIPPGTNRPTGTYTFTIESTSPSLTLTTGQLKVQNVLRGRLNSAAISIYPGEAIGASVWPGSSGPYSFTLSDGQSFSPDFDGTTNLSIRPTQTSTYTVVRAENSCGVGQLSGSVSVTVLPASAVRVRAGTTQILCSGQTATLWIDPTGPFESANQFTVQLSDSTGHQFQSIPTTSSPTQVTVTIPANWPSASQGHRFRVISTHPVHVGASSTYSFGIYQTASGTLTGNTTISKGESASLSVALTGTPPWQLTVTDLFGARNFTASQSPFILTVKPDTTSGYRLTSVRNSQCGLGGASGMALVTVTKLLAIEPTLPIQVRVWPNPTTTVLAVEGTLPSDELVTTSLYTLSGQLLQKAESRLVEKRLSHRLDLSQFPVGVYILTVGQGERRGQFRVVKQ</sequence>
<proteinExistence type="predicted"/>
<dbReference type="KEGG" id="fae:FAES_1764"/>
<evidence type="ECO:0008006" key="4">
    <source>
        <dbReference type="Google" id="ProtNLM"/>
    </source>
</evidence>
<evidence type="ECO:0000313" key="3">
    <source>
        <dbReference type="Proteomes" id="UP000011058"/>
    </source>
</evidence>
<gene>
    <name evidence="2" type="ORF">FAES_1764</name>
</gene>